<name>A0A7Y3W5M5_9PROT</name>
<keyword evidence="3" id="KW-0378">Hydrolase</keyword>
<dbReference type="AlphaFoldDB" id="A0A7Y3W5M5"/>
<evidence type="ECO:0000259" key="10">
    <source>
        <dbReference type="Pfam" id="PF13622"/>
    </source>
</evidence>
<dbReference type="GO" id="GO:0047617">
    <property type="term" value="F:fatty acyl-CoA hydrolase activity"/>
    <property type="evidence" value="ECO:0007669"/>
    <property type="project" value="UniProtKB-EC"/>
</dbReference>
<dbReference type="InterPro" id="IPR042171">
    <property type="entry name" value="Acyl-CoA_hotdog"/>
</dbReference>
<dbReference type="InterPro" id="IPR003703">
    <property type="entry name" value="Acyl_CoA_thio"/>
</dbReference>
<comment type="similarity">
    <text evidence="1">Belongs to the C/M/P thioester hydrolase family.</text>
</comment>
<gene>
    <name evidence="11" type="ORF">HK107_10655</name>
</gene>
<dbReference type="GO" id="GO:0005829">
    <property type="term" value="C:cytosol"/>
    <property type="evidence" value="ECO:0007669"/>
    <property type="project" value="TreeGrafter"/>
</dbReference>
<dbReference type="SUPFAM" id="SSF54637">
    <property type="entry name" value="Thioesterase/thiol ester dehydrase-isomerase"/>
    <property type="match status" value="2"/>
</dbReference>
<evidence type="ECO:0000256" key="1">
    <source>
        <dbReference type="ARBA" id="ARBA00006538"/>
    </source>
</evidence>
<evidence type="ECO:0000313" key="12">
    <source>
        <dbReference type="Proteomes" id="UP000536835"/>
    </source>
</evidence>
<accession>A0A7Y3W5M5</accession>
<comment type="subunit">
    <text evidence="2">Homotetramer.</text>
</comment>
<keyword evidence="12" id="KW-1185">Reference proteome</keyword>
<comment type="caution">
    <text evidence="11">The sequence shown here is derived from an EMBL/GenBank/DDBJ whole genome shotgun (WGS) entry which is preliminary data.</text>
</comment>
<dbReference type="CDD" id="cd03445">
    <property type="entry name" value="Thioesterase_II_repeat2"/>
    <property type="match status" value="1"/>
</dbReference>
<sequence length="287" mass="31876">MTPAESLLQLLDLETLDLNLFRGARDPEAKGRVFGGQVVAQALAAAAQTVSEDRRAHSLHAYFVRPGNDALPIIYRVERDRDGGSFSNRRVIAQQNGEPILNMITSFHKPEEGLSHQDEMPDVPGPEELRSDSEIAPELTHLPEGFRNFMARERGVELKRVNLDPLYGRKTEPTQHMWFRLTAPPPDPAIAGRAVLAYASDFALLGTSMLPHGLHWTYKGLKSASIDHAVWFHSDPQVGDWHLYTMDSGWSGGARGFARGRIFNQSGDLVASTAQEGLIRYKPEKEG</sequence>
<dbReference type="GO" id="GO:0006637">
    <property type="term" value="P:acyl-CoA metabolic process"/>
    <property type="evidence" value="ECO:0007669"/>
    <property type="project" value="InterPro"/>
</dbReference>
<evidence type="ECO:0000256" key="7">
    <source>
        <dbReference type="ARBA" id="ARBA00071120"/>
    </source>
</evidence>
<dbReference type="Gene3D" id="2.40.160.210">
    <property type="entry name" value="Acyl-CoA thioesterase, double hotdog domain"/>
    <property type="match status" value="1"/>
</dbReference>
<evidence type="ECO:0000256" key="5">
    <source>
        <dbReference type="ARBA" id="ARBA00038894"/>
    </source>
</evidence>
<dbReference type="FunFam" id="2.40.160.210:FF:000001">
    <property type="entry name" value="Acyl-CoA thioesterase II"/>
    <property type="match status" value="1"/>
</dbReference>
<evidence type="ECO:0000313" key="11">
    <source>
        <dbReference type="EMBL" id="NNU16779.1"/>
    </source>
</evidence>
<dbReference type="CDD" id="cd03444">
    <property type="entry name" value="Thioesterase_II_repeat1"/>
    <property type="match status" value="1"/>
</dbReference>
<protein>
    <recommendedName>
        <fullName evidence="7">Acyl-CoA thioesterase 2</fullName>
        <ecNumber evidence="5">3.1.2.20</ecNumber>
    </recommendedName>
    <alternativeName>
        <fullName evidence="8">Thioesterase II</fullName>
    </alternativeName>
</protein>
<dbReference type="Pfam" id="PF13622">
    <property type="entry name" value="4HBT_3"/>
    <property type="match status" value="1"/>
</dbReference>
<comment type="catalytic activity">
    <reaction evidence="6">
        <text>a fatty acyl-CoA + H2O = a fatty acid + CoA + H(+)</text>
        <dbReference type="Rhea" id="RHEA:16781"/>
        <dbReference type="ChEBI" id="CHEBI:15377"/>
        <dbReference type="ChEBI" id="CHEBI:15378"/>
        <dbReference type="ChEBI" id="CHEBI:28868"/>
        <dbReference type="ChEBI" id="CHEBI:57287"/>
        <dbReference type="ChEBI" id="CHEBI:77636"/>
        <dbReference type="EC" id="3.1.2.20"/>
    </reaction>
    <physiologicalReaction direction="left-to-right" evidence="6">
        <dbReference type="Rhea" id="RHEA:16782"/>
    </physiologicalReaction>
</comment>
<evidence type="ECO:0000256" key="8">
    <source>
        <dbReference type="ARBA" id="ARBA00079653"/>
    </source>
</evidence>
<dbReference type="EMBL" id="JABFCX010000003">
    <property type="protein sequence ID" value="NNU16779.1"/>
    <property type="molecule type" value="Genomic_DNA"/>
</dbReference>
<dbReference type="GO" id="GO:0009062">
    <property type="term" value="P:fatty acid catabolic process"/>
    <property type="evidence" value="ECO:0007669"/>
    <property type="project" value="TreeGrafter"/>
</dbReference>
<dbReference type="EC" id="3.1.2.20" evidence="5"/>
<dbReference type="InterPro" id="IPR029069">
    <property type="entry name" value="HotDog_dom_sf"/>
</dbReference>
<reference evidence="11 12" key="1">
    <citation type="submission" date="2020-05" db="EMBL/GenBank/DDBJ databases">
        <title>Parvularcula mediterraneae sp. nov., isolated from polypropylene straw from shallow seawater of the seashore of Laganas in Zakynthos island, Greece.</title>
        <authorList>
            <person name="Szabo I."/>
            <person name="Al-Omari J."/>
            <person name="Rado J."/>
            <person name="Szerdahelyi G.S."/>
        </authorList>
    </citation>
    <scope>NUCLEOTIDE SEQUENCE [LARGE SCALE GENOMIC DNA]</scope>
    <source>
        <strain evidence="11 12">ZS-1/3</strain>
    </source>
</reference>
<proteinExistence type="inferred from homology"/>
<dbReference type="RefSeq" id="WP_173199562.1">
    <property type="nucleotide sequence ID" value="NZ_JABFCX010000003.1"/>
</dbReference>
<evidence type="ECO:0000259" key="9">
    <source>
        <dbReference type="Pfam" id="PF02551"/>
    </source>
</evidence>
<dbReference type="PANTHER" id="PTHR11066:SF34">
    <property type="entry name" value="ACYL-COENZYME A THIOESTERASE 8"/>
    <property type="match status" value="1"/>
</dbReference>
<evidence type="ECO:0000256" key="4">
    <source>
        <dbReference type="ARBA" id="ARBA00023098"/>
    </source>
</evidence>
<evidence type="ECO:0000256" key="6">
    <source>
        <dbReference type="ARBA" id="ARBA00050943"/>
    </source>
</evidence>
<evidence type="ECO:0000256" key="2">
    <source>
        <dbReference type="ARBA" id="ARBA00011881"/>
    </source>
</evidence>
<dbReference type="Proteomes" id="UP000536835">
    <property type="component" value="Unassembled WGS sequence"/>
</dbReference>
<feature type="domain" description="Acyl-CoA thioesterase 2 C-terminal" evidence="9">
    <location>
        <begin position="163"/>
        <end position="278"/>
    </location>
</feature>
<dbReference type="InterPro" id="IPR025652">
    <property type="entry name" value="TesB_C"/>
</dbReference>
<keyword evidence="4" id="KW-0443">Lipid metabolism</keyword>
<evidence type="ECO:0000256" key="3">
    <source>
        <dbReference type="ARBA" id="ARBA00022801"/>
    </source>
</evidence>
<feature type="domain" description="Acyl-CoA thioesterase-like N-terminal HotDog" evidence="10">
    <location>
        <begin position="31"/>
        <end position="108"/>
    </location>
</feature>
<dbReference type="Pfam" id="PF02551">
    <property type="entry name" value="Acyl_CoA_thio"/>
    <property type="match status" value="1"/>
</dbReference>
<dbReference type="PANTHER" id="PTHR11066">
    <property type="entry name" value="ACYL-COA THIOESTERASE"/>
    <property type="match status" value="1"/>
</dbReference>
<organism evidence="11 12">
    <name type="scientific">Parvularcula mediterranea</name>
    <dbReference type="NCBI Taxonomy" id="2732508"/>
    <lineage>
        <taxon>Bacteria</taxon>
        <taxon>Pseudomonadati</taxon>
        <taxon>Pseudomonadota</taxon>
        <taxon>Alphaproteobacteria</taxon>
        <taxon>Parvularculales</taxon>
        <taxon>Parvularculaceae</taxon>
        <taxon>Parvularcula</taxon>
    </lineage>
</organism>
<dbReference type="InterPro" id="IPR049449">
    <property type="entry name" value="TesB_ACOT8-like_N"/>
</dbReference>